<evidence type="ECO:0000256" key="4">
    <source>
        <dbReference type="ARBA" id="ARBA00022723"/>
    </source>
</evidence>
<dbReference type="Pfam" id="PF00484">
    <property type="entry name" value="Pro_CA"/>
    <property type="match status" value="1"/>
</dbReference>
<dbReference type="Proteomes" id="UP000193560">
    <property type="component" value="Unassembled WGS sequence"/>
</dbReference>
<keyword evidence="4 9" id="KW-0479">Metal-binding</keyword>
<dbReference type="InterPro" id="IPR036874">
    <property type="entry name" value="Carbonic_anhydrase_sf"/>
</dbReference>
<dbReference type="STRING" id="90262.A0A1X2J261"/>
<evidence type="ECO:0000256" key="7">
    <source>
        <dbReference type="ARBA" id="ARBA00031969"/>
    </source>
</evidence>
<dbReference type="SMART" id="SM00320">
    <property type="entry name" value="WD40"/>
    <property type="match status" value="6"/>
</dbReference>
<reference evidence="12 13" key="1">
    <citation type="submission" date="2016-07" db="EMBL/GenBank/DDBJ databases">
        <title>Pervasive Adenine N6-methylation of Active Genes in Fungi.</title>
        <authorList>
            <consortium name="DOE Joint Genome Institute"/>
            <person name="Mondo S.J."/>
            <person name="Dannebaum R.O."/>
            <person name="Kuo R.C."/>
            <person name="Labutti K."/>
            <person name="Haridas S."/>
            <person name="Kuo A."/>
            <person name="Salamov A."/>
            <person name="Ahrendt S.R."/>
            <person name="Lipzen A."/>
            <person name="Sullivan W."/>
            <person name="Andreopoulos W.B."/>
            <person name="Clum A."/>
            <person name="Lindquist E."/>
            <person name="Daum C."/>
            <person name="Ramamoorthy G.K."/>
            <person name="Gryganskyi A."/>
            <person name="Culley D."/>
            <person name="Magnuson J.K."/>
            <person name="James T.Y."/>
            <person name="O'Malley M.A."/>
            <person name="Stajich J.E."/>
            <person name="Spatafora J.W."/>
            <person name="Visel A."/>
            <person name="Grigoriev I.V."/>
        </authorList>
    </citation>
    <scope>NUCLEOTIDE SEQUENCE [LARGE SCALE GENOMIC DNA]</scope>
    <source>
        <strain evidence="12 13">NRRL 1336</strain>
    </source>
</reference>
<dbReference type="AlphaFoldDB" id="A0A1X2J261"/>
<dbReference type="FunFam" id="3.40.1050.10:FF:000001">
    <property type="entry name" value="Carbonic anhydrase"/>
    <property type="match status" value="1"/>
</dbReference>
<gene>
    <name evidence="12" type="ORF">BCR42DRAFT_364380</name>
</gene>
<dbReference type="Pfam" id="PF24796">
    <property type="entry name" value="WDR55"/>
    <property type="match status" value="1"/>
</dbReference>
<dbReference type="PANTHER" id="PTHR11002:SF76">
    <property type="entry name" value="CARBONIC ANHYDRASE"/>
    <property type="match status" value="1"/>
</dbReference>
<dbReference type="Gene3D" id="3.40.1050.10">
    <property type="entry name" value="Carbonic anhydrase"/>
    <property type="match status" value="1"/>
</dbReference>
<dbReference type="PROSITE" id="PS50082">
    <property type="entry name" value="WD_REPEATS_2"/>
    <property type="match status" value="1"/>
</dbReference>
<evidence type="ECO:0000256" key="10">
    <source>
        <dbReference type="PROSITE-ProRule" id="PRU00221"/>
    </source>
</evidence>
<dbReference type="PANTHER" id="PTHR11002">
    <property type="entry name" value="CARBONIC ANHYDRASE"/>
    <property type="match status" value="1"/>
</dbReference>
<dbReference type="InterPro" id="IPR015943">
    <property type="entry name" value="WD40/YVTN_repeat-like_dom_sf"/>
</dbReference>
<dbReference type="SMART" id="SM00947">
    <property type="entry name" value="Pro_CA"/>
    <property type="match status" value="1"/>
</dbReference>
<dbReference type="Gene3D" id="2.130.10.10">
    <property type="entry name" value="YVTN repeat-like/Quinoprotein amine dehydrogenase"/>
    <property type="match status" value="2"/>
</dbReference>
<dbReference type="InterPro" id="IPR015892">
    <property type="entry name" value="Carbonic_anhydrase_CS"/>
</dbReference>
<feature type="binding site" evidence="9">
    <location>
        <position position="393"/>
    </location>
    <ligand>
        <name>Zn(2+)</name>
        <dbReference type="ChEBI" id="CHEBI:29105"/>
    </ligand>
</feature>
<keyword evidence="13" id="KW-1185">Reference proteome</keyword>
<feature type="binding site" evidence="9">
    <location>
        <position position="395"/>
    </location>
    <ligand>
        <name>Zn(2+)</name>
        <dbReference type="ChEBI" id="CHEBI:29105"/>
    </ligand>
</feature>
<feature type="region of interest" description="Disordered" evidence="11">
    <location>
        <begin position="313"/>
        <end position="339"/>
    </location>
</feature>
<dbReference type="InterPro" id="IPR001765">
    <property type="entry name" value="Carbonic_anhydrase"/>
</dbReference>
<feature type="repeat" description="WD" evidence="10">
    <location>
        <begin position="114"/>
        <end position="136"/>
    </location>
</feature>
<feature type="binding site" evidence="9">
    <location>
        <position position="452"/>
    </location>
    <ligand>
        <name>Zn(2+)</name>
        <dbReference type="ChEBI" id="CHEBI:29105"/>
    </ligand>
</feature>
<evidence type="ECO:0000256" key="11">
    <source>
        <dbReference type="SAM" id="MobiDB-lite"/>
    </source>
</evidence>
<evidence type="ECO:0000256" key="2">
    <source>
        <dbReference type="ARBA" id="ARBA00012925"/>
    </source>
</evidence>
<evidence type="ECO:0000256" key="1">
    <source>
        <dbReference type="ARBA" id="ARBA00006217"/>
    </source>
</evidence>
<dbReference type="SUPFAM" id="SSF50978">
    <property type="entry name" value="WD40 repeat-like"/>
    <property type="match status" value="1"/>
</dbReference>
<comment type="caution">
    <text evidence="12">The sequence shown here is derived from an EMBL/GenBank/DDBJ whole genome shotgun (WGS) entry which is preliminary data.</text>
</comment>
<dbReference type="GO" id="GO:0008270">
    <property type="term" value="F:zinc ion binding"/>
    <property type="evidence" value="ECO:0007669"/>
    <property type="project" value="InterPro"/>
</dbReference>
<dbReference type="OrthoDB" id="10248475at2759"/>
<evidence type="ECO:0000313" key="12">
    <source>
        <dbReference type="EMBL" id="ORZ25881.1"/>
    </source>
</evidence>
<keyword evidence="6" id="KW-0456">Lyase</keyword>
<dbReference type="GO" id="GO:0004089">
    <property type="term" value="F:carbonate dehydratase activity"/>
    <property type="evidence" value="ECO:0007669"/>
    <property type="project" value="UniProtKB-EC"/>
</dbReference>
<dbReference type="InterPro" id="IPR036322">
    <property type="entry name" value="WD40_repeat_dom_sf"/>
</dbReference>
<keyword evidence="5 9" id="KW-0862">Zinc</keyword>
<evidence type="ECO:0000256" key="3">
    <source>
        <dbReference type="ARBA" id="ARBA00014628"/>
    </source>
</evidence>
<dbReference type="SUPFAM" id="SSF53056">
    <property type="entry name" value="beta-carbonic anhydrase, cab"/>
    <property type="match status" value="1"/>
</dbReference>
<feature type="binding site" evidence="9">
    <location>
        <position position="449"/>
    </location>
    <ligand>
        <name>Zn(2+)</name>
        <dbReference type="ChEBI" id="CHEBI:29105"/>
    </ligand>
</feature>
<comment type="cofactor">
    <cofactor evidence="9">
        <name>Zn(2+)</name>
        <dbReference type="ChEBI" id="CHEBI:29105"/>
    </cofactor>
    <text evidence="9">Binds 1 zinc ion per subunit.</text>
</comment>
<dbReference type="InterPro" id="IPR001680">
    <property type="entry name" value="WD40_rpt"/>
</dbReference>
<evidence type="ECO:0000256" key="6">
    <source>
        <dbReference type="ARBA" id="ARBA00023239"/>
    </source>
</evidence>
<comment type="catalytic activity">
    <reaction evidence="8">
        <text>hydrogencarbonate + H(+) = CO2 + H2O</text>
        <dbReference type="Rhea" id="RHEA:10748"/>
        <dbReference type="ChEBI" id="CHEBI:15377"/>
        <dbReference type="ChEBI" id="CHEBI:15378"/>
        <dbReference type="ChEBI" id="CHEBI:16526"/>
        <dbReference type="ChEBI" id="CHEBI:17544"/>
        <dbReference type="EC" id="4.2.1.1"/>
    </reaction>
</comment>
<dbReference type="CDD" id="cd00883">
    <property type="entry name" value="beta_CA_cladeA"/>
    <property type="match status" value="1"/>
</dbReference>
<accession>A0A1X2J261</accession>
<sequence length="562" mass="62667">MNGNTAPPSIPFTDPIFDFCFHPTRHVVVSGLITGYIYCHQYGTEANTLLWSTQISKKSTRGVEFNQDGSLLMTISRDKSIQTLDVDTGRLLMKIPKAHKYPINKIHALDLNRIATGDDEGIIKLWDLRTPKMAQQYISHDDFIADMTFAEGKSTLLAAGGDGVLSIHDTRKLDKKVATCTLDDELLALTTIKDYDQVVAGSQSGALYYWQWNEWATIKDKWLGHPSSVDTLCKLDEDTLCTGGNDGLLRLVSVSPDYQFEGVLGDHGEDFPVERVRLSSQNGAGDAAALLGSCGHDMNLRFWDIGDLYDSDSDDDGDKDSQESGNNTNDKKRQHDITTATTGHTKRFDCSDVNLDGLLDKNHKWAKAVTESDPNYFKDMALGQTPKILWIGCSDSRVPANQVLQLGPGEVFVHRNIANVVTHTDMSCLSVLQYSIEVLKVEHVIVCGHYNCGGVAAAYSRKQVGLIDNWLRNIKDVYRLNASSVNKEEDEQQRMRRLVDYNAIHSAQNVCYSTIVQDAWKRGQKLTVHAWVHDIADGMARKLNFKASCASDMEFIYVSNNE</sequence>
<dbReference type="EMBL" id="MCGE01000001">
    <property type="protein sequence ID" value="ORZ25881.1"/>
    <property type="molecule type" value="Genomic_DNA"/>
</dbReference>
<keyword evidence="10" id="KW-0853">WD repeat</keyword>
<organism evidence="12 13">
    <name type="scientific">Absidia repens</name>
    <dbReference type="NCBI Taxonomy" id="90262"/>
    <lineage>
        <taxon>Eukaryota</taxon>
        <taxon>Fungi</taxon>
        <taxon>Fungi incertae sedis</taxon>
        <taxon>Mucoromycota</taxon>
        <taxon>Mucoromycotina</taxon>
        <taxon>Mucoromycetes</taxon>
        <taxon>Mucorales</taxon>
        <taxon>Cunninghamellaceae</taxon>
        <taxon>Absidia</taxon>
    </lineage>
</organism>
<evidence type="ECO:0000313" key="13">
    <source>
        <dbReference type="Proteomes" id="UP000193560"/>
    </source>
</evidence>
<evidence type="ECO:0000256" key="8">
    <source>
        <dbReference type="ARBA" id="ARBA00048348"/>
    </source>
</evidence>
<name>A0A1X2J261_9FUNG</name>
<comment type="similarity">
    <text evidence="1">Belongs to the beta-class carbonic anhydrase family.</text>
</comment>
<dbReference type="GO" id="GO:0015976">
    <property type="term" value="P:carbon utilization"/>
    <property type="evidence" value="ECO:0007669"/>
    <property type="project" value="InterPro"/>
</dbReference>
<evidence type="ECO:0000256" key="9">
    <source>
        <dbReference type="PIRSR" id="PIRSR601765-1"/>
    </source>
</evidence>
<evidence type="ECO:0000256" key="5">
    <source>
        <dbReference type="ARBA" id="ARBA00022833"/>
    </source>
</evidence>
<dbReference type="EC" id="4.2.1.1" evidence="2"/>
<protein>
    <recommendedName>
        <fullName evidence="3">Carbonic anhydrase</fullName>
        <ecNumber evidence="2">4.2.1.1</ecNumber>
    </recommendedName>
    <alternativeName>
        <fullName evidence="7">Carbonate dehydratase</fullName>
    </alternativeName>
</protein>
<dbReference type="PROSITE" id="PS00704">
    <property type="entry name" value="PROK_CO2_ANHYDRASE_1"/>
    <property type="match status" value="1"/>
</dbReference>
<proteinExistence type="inferred from homology"/>